<dbReference type="Pfam" id="PF04542">
    <property type="entry name" value="Sigma70_r2"/>
    <property type="match status" value="1"/>
</dbReference>
<evidence type="ECO:0000259" key="5">
    <source>
        <dbReference type="Pfam" id="PF04542"/>
    </source>
</evidence>
<dbReference type="EMBL" id="FNVS01000004">
    <property type="protein sequence ID" value="SEF64203.1"/>
    <property type="molecule type" value="Genomic_DNA"/>
</dbReference>
<name>A0A8G2F4B4_9BACT</name>
<dbReference type="SUPFAM" id="SSF88946">
    <property type="entry name" value="Sigma2 domain of RNA polymerase sigma factors"/>
    <property type="match status" value="1"/>
</dbReference>
<proteinExistence type="inferred from homology"/>
<dbReference type="Proteomes" id="UP000236725">
    <property type="component" value="Unassembled WGS sequence"/>
</dbReference>
<dbReference type="Gene3D" id="1.10.1740.10">
    <property type="match status" value="1"/>
</dbReference>
<sequence>MSKIKHNDIDAFLLDRIADNDEKAFSSLFSEYYADFVVFAGSFLGKREDSEEIVQEVFVELWESRKRLKRDRSLRSYLLTIIHNKCMDALRHDQIKQNYVEYIIKEDAENPYDVESSVFLSDLQYRLKEAFAKLPADLLIPFKMNRFDGKKYQEISDELGLPLRTIEFRISRALKLIRMYLKEYFIFCLLLGLI</sequence>
<organism evidence="7 8">
    <name type="scientific">Parabacteroides chinchillae</name>
    <dbReference type="NCBI Taxonomy" id="871327"/>
    <lineage>
        <taxon>Bacteria</taxon>
        <taxon>Pseudomonadati</taxon>
        <taxon>Bacteroidota</taxon>
        <taxon>Bacteroidia</taxon>
        <taxon>Bacteroidales</taxon>
        <taxon>Tannerellaceae</taxon>
        <taxon>Parabacteroides</taxon>
    </lineage>
</organism>
<gene>
    <name evidence="7" type="ORF">SAMN05444001_1046</name>
</gene>
<evidence type="ECO:0000259" key="6">
    <source>
        <dbReference type="Pfam" id="PF08281"/>
    </source>
</evidence>
<dbReference type="InterPro" id="IPR039425">
    <property type="entry name" value="RNA_pol_sigma-70-like"/>
</dbReference>
<dbReference type="InterPro" id="IPR013249">
    <property type="entry name" value="RNA_pol_sigma70_r4_t2"/>
</dbReference>
<dbReference type="NCBIfam" id="TIGR02985">
    <property type="entry name" value="Sig70_bacteroi1"/>
    <property type="match status" value="1"/>
</dbReference>
<feature type="domain" description="RNA polymerase sigma-70 region 2" evidence="5">
    <location>
        <begin position="28"/>
        <end position="93"/>
    </location>
</feature>
<dbReference type="InterPro" id="IPR014284">
    <property type="entry name" value="RNA_pol_sigma-70_dom"/>
</dbReference>
<evidence type="ECO:0000256" key="3">
    <source>
        <dbReference type="ARBA" id="ARBA00023082"/>
    </source>
</evidence>
<dbReference type="Pfam" id="PF08281">
    <property type="entry name" value="Sigma70_r4_2"/>
    <property type="match status" value="1"/>
</dbReference>
<dbReference type="CDD" id="cd06171">
    <property type="entry name" value="Sigma70_r4"/>
    <property type="match status" value="1"/>
</dbReference>
<evidence type="ECO:0000256" key="1">
    <source>
        <dbReference type="ARBA" id="ARBA00010641"/>
    </source>
</evidence>
<comment type="similarity">
    <text evidence="1">Belongs to the sigma-70 factor family. ECF subfamily.</text>
</comment>
<protein>
    <submittedName>
        <fullName evidence="7">RNA polymerase sigma-70 factor, ECF subfamily</fullName>
    </submittedName>
</protein>
<dbReference type="NCBIfam" id="TIGR02937">
    <property type="entry name" value="sigma70-ECF"/>
    <property type="match status" value="1"/>
</dbReference>
<dbReference type="Gene3D" id="1.10.10.10">
    <property type="entry name" value="Winged helix-like DNA-binding domain superfamily/Winged helix DNA-binding domain"/>
    <property type="match status" value="1"/>
</dbReference>
<dbReference type="InterPro" id="IPR007627">
    <property type="entry name" value="RNA_pol_sigma70_r2"/>
</dbReference>
<dbReference type="AlphaFoldDB" id="A0A8G2F4B4"/>
<dbReference type="PANTHER" id="PTHR43133">
    <property type="entry name" value="RNA POLYMERASE ECF-TYPE SIGMA FACTO"/>
    <property type="match status" value="1"/>
</dbReference>
<dbReference type="GO" id="GO:0003677">
    <property type="term" value="F:DNA binding"/>
    <property type="evidence" value="ECO:0007669"/>
    <property type="project" value="InterPro"/>
</dbReference>
<keyword evidence="3" id="KW-0731">Sigma factor</keyword>
<evidence type="ECO:0000256" key="4">
    <source>
        <dbReference type="ARBA" id="ARBA00023163"/>
    </source>
</evidence>
<dbReference type="GO" id="GO:0006352">
    <property type="term" value="P:DNA-templated transcription initiation"/>
    <property type="evidence" value="ECO:0007669"/>
    <property type="project" value="InterPro"/>
</dbReference>
<dbReference type="PANTHER" id="PTHR43133:SF46">
    <property type="entry name" value="RNA POLYMERASE SIGMA-70 FACTOR ECF SUBFAMILY"/>
    <property type="match status" value="1"/>
</dbReference>
<feature type="domain" description="RNA polymerase sigma factor 70 region 4 type 2" evidence="6">
    <location>
        <begin position="126"/>
        <end position="176"/>
    </location>
</feature>
<comment type="caution">
    <text evidence="7">The sequence shown here is derived from an EMBL/GenBank/DDBJ whole genome shotgun (WGS) entry which is preliminary data.</text>
</comment>
<dbReference type="GO" id="GO:0016987">
    <property type="term" value="F:sigma factor activity"/>
    <property type="evidence" value="ECO:0007669"/>
    <property type="project" value="UniProtKB-KW"/>
</dbReference>
<evidence type="ECO:0000313" key="7">
    <source>
        <dbReference type="EMBL" id="SEF64203.1"/>
    </source>
</evidence>
<dbReference type="InterPro" id="IPR036388">
    <property type="entry name" value="WH-like_DNA-bd_sf"/>
</dbReference>
<accession>A0A8G2F4B4</accession>
<dbReference type="InterPro" id="IPR013325">
    <property type="entry name" value="RNA_pol_sigma_r2"/>
</dbReference>
<keyword evidence="8" id="KW-1185">Reference proteome</keyword>
<evidence type="ECO:0000313" key="8">
    <source>
        <dbReference type="Proteomes" id="UP000236725"/>
    </source>
</evidence>
<keyword evidence="4" id="KW-0804">Transcription</keyword>
<dbReference type="SUPFAM" id="SSF88659">
    <property type="entry name" value="Sigma3 and sigma4 domains of RNA polymerase sigma factors"/>
    <property type="match status" value="1"/>
</dbReference>
<dbReference type="InterPro" id="IPR014327">
    <property type="entry name" value="RNA_pol_sigma70_bacteroid"/>
</dbReference>
<evidence type="ECO:0000256" key="2">
    <source>
        <dbReference type="ARBA" id="ARBA00023015"/>
    </source>
</evidence>
<keyword evidence="2" id="KW-0805">Transcription regulation</keyword>
<reference evidence="7 8" key="1">
    <citation type="submission" date="2016-10" db="EMBL/GenBank/DDBJ databases">
        <authorList>
            <person name="Varghese N."/>
            <person name="Submissions S."/>
        </authorList>
    </citation>
    <scope>NUCLEOTIDE SEQUENCE [LARGE SCALE GENOMIC DNA]</scope>
    <source>
        <strain evidence="7 8">DSM 29073</strain>
    </source>
</reference>
<dbReference type="RefSeq" id="WP_103982660.1">
    <property type="nucleotide sequence ID" value="NZ_FNVS01000004.1"/>
</dbReference>
<dbReference type="InterPro" id="IPR013324">
    <property type="entry name" value="RNA_pol_sigma_r3/r4-like"/>
</dbReference>